<name>A0A655UBS6_VIBCL</name>
<sequence>MGWVGEFIRIDADKIFLHARVKFLNVFHSEDRIIHRRKMFACQFSEMGNKRRATTHLHLKEQRL</sequence>
<evidence type="ECO:0000313" key="1">
    <source>
        <dbReference type="EMBL" id="CSB20012.1"/>
    </source>
</evidence>
<gene>
    <name evidence="1" type="ORF">ERS013165_03792</name>
</gene>
<dbReference type="EMBL" id="CWOW01000047">
    <property type="protein sequence ID" value="CSB20012.1"/>
    <property type="molecule type" value="Genomic_DNA"/>
</dbReference>
<dbReference type="AlphaFoldDB" id="A0A655UBS6"/>
<evidence type="ECO:0000313" key="2">
    <source>
        <dbReference type="Proteomes" id="UP000044806"/>
    </source>
</evidence>
<dbReference type="Proteomes" id="UP000044806">
    <property type="component" value="Unassembled WGS sequence"/>
</dbReference>
<organism evidence="1 2">
    <name type="scientific">Vibrio cholerae</name>
    <dbReference type="NCBI Taxonomy" id="666"/>
    <lineage>
        <taxon>Bacteria</taxon>
        <taxon>Pseudomonadati</taxon>
        <taxon>Pseudomonadota</taxon>
        <taxon>Gammaproteobacteria</taxon>
        <taxon>Vibrionales</taxon>
        <taxon>Vibrionaceae</taxon>
        <taxon>Vibrio</taxon>
    </lineage>
</organism>
<proteinExistence type="predicted"/>
<accession>A0A655UBS6</accession>
<protein>
    <submittedName>
        <fullName evidence="1">Uncharacterized protein</fullName>
    </submittedName>
</protein>
<reference evidence="1 2" key="1">
    <citation type="submission" date="2015-07" db="EMBL/GenBank/DDBJ databases">
        <authorList>
            <consortium name="Pathogen Informatics"/>
        </authorList>
    </citation>
    <scope>NUCLEOTIDE SEQUENCE [LARGE SCALE GENOMIC DNA]</scope>
    <source>
        <strain evidence="1 2">A51</strain>
    </source>
</reference>